<dbReference type="Pfam" id="PF10162">
    <property type="entry name" value="G8"/>
    <property type="match status" value="1"/>
</dbReference>
<proteinExistence type="predicted"/>
<dbReference type="SMART" id="SM01225">
    <property type="entry name" value="G8"/>
    <property type="match status" value="1"/>
</dbReference>
<dbReference type="Proteomes" id="UP000322545">
    <property type="component" value="Unassembled WGS sequence"/>
</dbReference>
<dbReference type="PROSITE" id="PS51484">
    <property type="entry name" value="G8"/>
    <property type="match status" value="1"/>
</dbReference>
<keyword evidence="1" id="KW-0325">Glycoprotein</keyword>
<organism evidence="4 5">
    <name type="scientific">Roseovarius litoreus</name>
    <dbReference type="NCBI Taxonomy" id="1155722"/>
    <lineage>
        <taxon>Bacteria</taxon>
        <taxon>Pseudomonadati</taxon>
        <taxon>Pseudomonadota</taxon>
        <taxon>Alphaproteobacteria</taxon>
        <taxon>Rhodobacterales</taxon>
        <taxon>Roseobacteraceae</taxon>
        <taxon>Roseovarius</taxon>
    </lineage>
</organism>
<protein>
    <submittedName>
        <fullName evidence="4">G8 domain-containing protein</fullName>
    </submittedName>
</protein>
<feature type="compositionally biased region" description="Low complexity" evidence="2">
    <location>
        <begin position="320"/>
        <end position="333"/>
    </location>
</feature>
<evidence type="ECO:0000256" key="1">
    <source>
        <dbReference type="ARBA" id="ARBA00023180"/>
    </source>
</evidence>
<feature type="region of interest" description="Disordered" evidence="2">
    <location>
        <begin position="241"/>
        <end position="428"/>
    </location>
</feature>
<dbReference type="RefSeq" id="WP_149780589.1">
    <property type="nucleotide sequence ID" value="NZ_FRCB01000010.1"/>
</dbReference>
<evidence type="ECO:0000259" key="3">
    <source>
        <dbReference type="PROSITE" id="PS51484"/>
    </source>
</evidence>
<feature type="compositionally biased region" description="Basic and acidic residues" evidence="2">
    <location>
        <begin position="402"/>
        <end position="418"/>
    </location>
</feature>
<accession>A0A1M7K8F6</accession>
<evidence type="ECO:0000256" key="2">
    <source>
        <dbReference type="SAM" id="MobiDB-lite"/>
    </source>
</evidence>
<name>A0A1M7K8F6_9RHOB</name>
<dbReference type="Pfam" id="PF17963">
    <property type="entry name" value="Big_9"/>
    <property type="match status" value="1"/>
</dbReference>
<feature type="compositionally biased region" description="Basic and acidic residues" evidence="2">
    <location>
        <begin position="334"/>
        <end position="351"/>
    </location>
</feature>
<keyword evidence="5" id="KW-1185">Reference proteome</keyword>
<feature type="region of interest" description="Disordered" evidence="2">
    <location>
        <begin position="184"/>
        <end position="206"/>
    </location>
</feature>
<feature type="domain" description="G8" evidence="3">
    <location>
        <begin position="489"/>
        <end position="612"/>
    </location>
</feature>
<sequence length="1269" mass="137810">MRPRLLFEVLLVLIVLFALPSNGHAMTQKILEKGMNAGTQFTLGEFFPSVAKTGQAPVILPQSSQTDTTNAFYADSSYFRLLEIAEMSIFQRMASSRLTTSNGNSWDASVTETHQEVGPFQDITPVAWTMPVFSMSWFSWPVMAPAAVPVVNVSVSPAAYSWSDPWTRVDTSATDPYMSGSALYGTSSSGSWSGASTSSWDTSTRGGVETGAGQGIFASLYQPFYAFDFWNGIFGNTARPAAPKETPVSQPSSPPAAEEETPSPEAPAQDDTQTDVDPSPDMPAMGDDTGDHMSGGDTTDHGSHDMSDDHTDHSGHDMGDGTTDQPSTDMGGDMTDHSGHDHTDHSGHDMGDGTTDQPSTDMGGDMTDHSGHDMGDDHTDHSGHDMGDGTTDQPSTDMGGDMTDHSGHDMGGHHDHGDMSQTGGGLPHDATQAEIDAFVQMVITAPDMDHSMHMDDMGKMMEHSELLDLVPRAEATHIAIRNGDWFDPATWHNGLIPGEDAKVLIPKDISIRYNGESDASLFTLRVDGDLSFATDMNTKMLIDTFVVDSSGRLEIGTKDNPVQSGFDTKIIFANNGDIDVGWDPTLLSRGLISHGQVEIHGEEKTEFLKVADAPMAGDTQIVLSEIPENWSVGDTIVITGTHKEGWRWDGAKMAHFESQDEEVTITAIDGNTITIGEPLQFDHDTPRADLAAYVANMTRNITFTSEDGEASALHHRGHVMFMHNDDVDVRYAAFDDLGRTDKSRPAGDLAFFDTIEADTNIKSRYSFHFHKTGTEIDNEPAYAIGNTVSGSPGWGFVHHSSHADFVSNVAFDVFGAAFAAEDGDETGIWRENLAIRSVGAYPGGDAAVKVGEDVKRDDNGRTGDGFFFAGRLIESMDNVAANTTHGFVWLTRGQRTENLTDTLEHSEMALGQESVRPSQSPIQEFSGNEAFGTEHGLIVVKSSPNQGHDFRTMIEDFVNWETKSGVSLTYTSHYTLKDVDILATQTDEWYGRPKTGLVLGTNTIDLVISNSSINGFETGLKLSNHFTMPVEDSDVGHVFIDLDLTNNAVDMSGFNPVQHTIISSEQLISGALGFALDQSEPMEVHNVLYLSGIKTDSIGATERGGGVDEHRLYLRDFIEQEGFWETTDGRTVIIVPDAVTDRVTGEIAKIQHVIEISNERSWLEANYVNNGTLPLENSTPTANDDFASSSSNTSILIDVLANDRDLDGDILTIDSTENPANGRATILDNGLLEYTPDHDFVGTDSFTYWATDEYGFRSAATITVDIWDM</sequence>
<dbReference type="EMBL" id="FRCB01000010">
    <property type="protein sequence ID" value="SHM61550.1"/>
    <property type="molecule type" value="Genomic_DNA"/>
</dbReference>
<dbReference type="Pfam" id="PF24606">
    <property type="entry name" value="CEMIP_beta-hel"/>
    <property type="match status" value="1"/>
</dbReference>
<reference evidence="4 5" key="1">
    <citation type="submission" date="2016-11" db="EMBL/GenBank/DDBJ databases">
        <authorList>
            <person name="Varghese N."/>
            <person name="Submissions S."/>
        </authorList>
    </citation>
    <scope>NUCLEOTIDE SEQUENCE [LARGE SCALE GENOMIC DNA]</scope>
    <source>
        <strain evidence="4 5">DSM 28249</strain>
    </source>
</reference>
<evidence type="ECO:0000313" key="4">
    <source>
        <dbReference type="EMBL" id="SHM61550.1"/>
    </source>
</evidence>
<dbReference type="InterPro" id="IPR019316">
    <property type="entry name" value="G8_domain"/>
</dbReference>
<dbReference type="AlphaFoldDB" id="A0A1M7K8F6"/>
<feature type="compositionally biased region" description="Basic and acidic residues" evidence="2">
    <location>
        <begin position="298"/>
        <end position="319"/>
    </location>
</feature>
<dbReference type="Gene3D" id="2.60.40.2810">
    <property type="match status" value="1"/>
</dbReference>
<feature type="compositionally biased region" description="Low complexity" evidence="2">
    <location>
        <begin position="184"/>
        <end position="204"/>
    </location>
</feature>
<evidence type="ECO:0000313" key="5">
    <source>
        <dbReference type="Proteomes" id="UP000322545"/>
    </source>
</evidence>
<dbReference type="InterPro" id="IPR055401">
    <property type="entry name" value="CEMIP_beta-hel_dom"/>
</dbReference>
<gene>
    <name evidence="4" type="ORF">SAMN05443432_11023</name>
</gene>
<feature type="compositionally biased region" description="Basic and acidic residues" evidence="2">
    <location>
        <begin position="366"/>
        <end position="387"/>
    </location>
</feature>